<dbReference type="AlphaFoldDB" id="A0A448WM03"/>
<organism evidence="2 3">
    <name type="scientific">Protopolystoma xenopodis</name>
    <dbReference type="NCBI Taxonomy" id="117903"/>
    <lineage>
        <taxon>Eukaryota</taxon>
        <taxon>Metazoa</taxon>
        <taxon>Spiralia</taxon>
        <taxon>Lophotrochozoa</taxon>
        <taxon>Platyhelminthes</taxon>
        <taxon>Monogenea</taxon>
        <taxon>Polyopisthocotylea</taxon>
        <taxon>Polystomatidea</taxon>
        <taxon>Polystomatidae</taxon>
        <taxon>Protopolystoma</taxon>
    </lineage>
</organism>
<accession>A0A448WM03</accession>
<feature type="region of interest" description="Disordered" evidence="1">
    <location>
        <begin position="185"/>
        <end position="226"/>
    </location>
</feature>
<reference evidence="2" key="1">
    <citation type="submission" date="2018-11" db="EMBL/GenBank/DDBJ databases">
        <authorList>
            <consortium name="Pathogen Informatics"/>
        </authorList>
    </citation>
    <scope>NUCLEOTIDE SEQUENCE</scope>
</reference>
<dbReference type="EMBL" id="CAAALY010023744">
    <property type="protein sequence ID" value="VEL15183.1"/>
    <property type="molecule type" value="Genomic_DNA"/>
</dbReference>
<sequence>MVAILIYVISAQRHTLPFRSIYHEPVAVSYTIPSPAFDVMDLGFTSTRQPSSAPFSIASTAASDTLAVASAASVLIATANIGGGGLGSSARALASSCTAQNGSDLKVICSKESPDGFVLSSNTVEAMLVKNDQSSPMHPSSESPVSLAGTPEPSRVTPVWWGRNKHPVEAVMSAIGTEFSSLTLSDSQLKRHNHQRRQEKQPPQQSIRATEVLDGRSTEDRDFSED</sequence>
<comment type="caution">
    <text evidence="2">The sequence shown here is derived from an EMBL/GenBank/DDBJ whole genome shotgun (WGS) entry which is preliminary data.</text>
</comment>
<proteinExistence type="predicted"/>
<evidence type="ECO:0000313" key="3">
    <source>
        <dbReference type="Proteomes" id="UP000784294"/>
    </source>
</evidence>
<feature type="compositionally biased region" description="Polar residues" evidence="1">
    <location>
        <begin position="132"/>
        <end position="144"/>
    </location>
</feature>
<name>A0A448WM03_9PLAT</name>
<gene>
    <name evidence="2" type="ORF">PXEA_LOCUS8623</name>
</gene>
<evidence type="ECO:0000256" key="1">
    <source>
        <dbReference type="SAM" id="MobiDB-lite"/>
    </source>
</evidence>
<keyword evidence="3" id="KW-1185">Reference proteome</keyword>
<evidence type="ECO:0000313" key="2">
    <source>
        <dbReference type="EMBL" id="VEL15183.1"/>
    </source>
</evidence>
<protein>
    <submittedName>
        <fullName evidence="2">Uncharacterized protein</fullName>
    </submittedName>
</protein>
<feature type="compositionally biased region" description="Basic and acidic residues" evidence="1">
    <location>
        <begin position="211"/>
        <end position="226"/>
    </location>
</feature>
<dbReference type="Proteomes" id="UP000784294">
    <property type="component" value="Unassembled WGS sequence"/>
</dbReference>
<feature type="region of interest" description="Disordered" evidence="1">
    <location>
        <begin position="132"/>
        <end position="160"/>
    </location>
</feature>